<name>A0A9D4F1A1_DREPO</name>
<dbReference type="Proteomes" id="UP000828390">
    <property type="component" value="Unassembled WGS sequence"/>
</dbReference>
<sequence>MLRHRSLLDSFESVSSQPSARLSLATNSTYLSESDDFTNDSPRHIPINLDIELEQTSSRRIPRIILRSGQSSNSTYLSESDDATNDIRSRDFPINLDIALEETSSRRISRIVPRSRHNANSTFLSESDDITNDNRRDIPIDLDIELEQTSPQRIPLVVPRSRRTTFNYGIVSRDAPVSVEHSSGNEVKNLIENPRNLRV</sequence>
<comment type="caution">
    <text evidence="1">The sequence shown here is derived from an EMBL/GenBank/DDBJ whole genome shotgun (WGS) entry which is preliminary data.</text>
</comment>
<keyword evidence="2" id="KW-1185">Reference proteome</keyword>
<gene>
    <name evidence="1" type="ORF">DPMN_167365</name>
</gene>
<proteinExistence type="predicted"/>
<evidence type="ECO:0000313" key="2">
    <source>
        <dbReference type="Proteomes" id="UP000828390"/>
    </source>
</evidence>
<protein>
    <submittedName>
        <fullName evidence="1">Uncharacterized protein</fullName>
    </submittedName>
</protein>
<accession>A0A9D4F1A1</accession>
<dbReference type="EMBL" id="JAIWYP010000008">
    <property type="protein sequence ID" value="KAH3789193.1"/>
    <property type="molecule type" value="Genomic_DNA"/>
</dbReference>
<reference evidence="1" key="1">
    <citation type="journal article" date="2019" name="bioRxiv">
        <title>The Genome of the Zebra Mussel, Dreissena polymorpha: A Resource for Invasive Species Research.</title>
        <authorList>
            <person name="McCartney M.A."/>
            <person name="Auch B."/>
            <person name="Kono T."/>
            <person name="Mallez S."/>
            <person name="Zhang Y."/>
            <person name="Obille A."/>
            <person name="Becker A."/>
            <person name="Abrahante J.E."/>
            <person name="Garbe J."/>
            <person name="Badalamenti J.P."/>
            <person name="Herman A."/>
            <person name="Mangelson H."/>
            <person name="Liachko I."/>
            <person name="Sullivan S."/>
            <person name="Sone E.D."/>
            <person name="Koren S."/>
            <person name="Silverstein K.A.T."/>
            <person name="Beckman K.B."/>
            <person name="Gohl D.M."/>
        </authorList>
    </citation>
    <scope>NUCLEOTIDE SEQUENCE</scope>
    <source>
        <strain evidence="1">Duluth1</strain>
        <tissue evidence="1">Whole animal</tissue>
    </source>
</reference>
<organism evidence="1 2">
    <name type="scientific">Dreissena polymorpha</name>
    <name type="common">Zebra mussel</name>
    <name type="synonym">Mytilus polymorpha</name>
    <dbReference type="NCBI Taxonomy" id="45954"/>
    <lineage>
        <taxon>Eukaryota</taxon>
        <taxon>Metazoa</taxon>
        <taxon>Spiralia</taxon>
        <taxon>Lophotrochozoa</taxon>
        <taxon>Mollusca</taxon>
        <taxon>Bivalvia</taxon>
        <taxon>Autobranchia</taxon>
        <taxon>Heteroconchia</taxon>
        <taxon>Euheterodonta</taxon>
        <taxon>Imparidentia</taxon>
        <taxon>Neoheterodontei</taxon>
        <taxon>Myida</taxon>
        <taxon>Dreissenoidea</taxon>
        <taxon>Dreissenidae</taxon>
        <taxon>Dreissena</taxon>
    </lineage>
</organism>
<reference evidence="1" key="2">
    <citation type="submission" date="2020-11" db="EMBL/GenBank/DDBJ databases">
        <authorList>
            <person name="McCartney M.A."/>
            <person name="Auch B."/>
            <person name="Kono T."/>
            <person name="Mallez S."/>
            <person name="Becker A."/>
            <person name="Gohl D.M."/>
            <person name="Silverstein K.A.T."/>
            <person name="Koren S."/>
            <person name="Bechman K.B."/>
            <person name="Herman A."/>
            <person name="Abrahante J.E."/>
            <person name="Garbe J."/>
        </authorList>
    </citation>
    <scope>NUCLEOTIDE SEQUENCE</scope>
    <source>
        <strain evidence="1">Duluth1</strain>
        <tissue evidence="1">Whole animal</tissue>
    </source>
</reference>
<evidence type="ECO:0000313" key="1">
    <source>
        <dbReference type="EMBL" id="KAH3789193.1"/>
    </source>
</evidence>
<dbReference type="AlphaFoldDB" id="A0A9D4F1A1"/>